<dbReference type="InterPro" id="IPR010400">
    <property type="entry name" value="PITH_dom"/>
</dbReference>
<proteinExistence type="predicted"/>
<accession>A0AAD4M1W0</accession>
<gene>
    <name evidence="3" type="ORF">B0F90DRAFT_1819475</name>
</gene>
<comment type="caution">
    <text evidence="3">The sequence shown here is derived from an EMBL/GenBank/DDBJ whole genome shotgun (WGS) entry which is preliminary data.</text>
</comment>
<dbReference type="Pfam" id="PF16862">
    <property type="entry name" value="Glyco_hydro_79C"/>
    <property type="match status" value="1"/>
</dbReference>
<sequence length="701" mass="76262">MITLSSWHMKVLLLVLGLKWTSCFAKGVLVTIPLTAPRSAPTLSRSLVSFSLEQDRWVDWIGHGTRNPFFFNTLNNLKELTGEAPRIRVGANSEDHTNFDATVQFSESEFPVFTTTVPYPEATKNAIGNNYYHLASLLPPGTEVIFGVNFGQYNLTAAFLETTAIANAFASSTFKASGIKLEAIEIGNEADLYTNNGARNSSFNVQQYVSQWTMFAENVTATANHILGTKVPLQGAAFAGSSHTSTGFSLQGIFKNDILSSSAGSQIKLISQHHYSGSFCTGTIGILQNLMTKSSIRSNLAAFAPDITAVKQQGLTYVFGETNSYACHGSPGVSNTAGAALWGLDYALYASQLDITRLYFHHGIGYKYNFIQPATLTRSILDGSNLPQPLAPHIQPLYYAAIIAAEAIGSSGSTRAIELSVNNTQISGYAFFEGNTLMRAVFINLNAYTSGTRRSVHLTLNLAGSRKRPTFNIIKRLSIPTANATMGVTWGGQTYETQDGKVAGSPSTQMVPINTNGPSDNVFVHIDRDNVIALNSIGEGKEVIKPWNERLDEQEFIESDADDQLIIRIPFTGSVKLRCLLLKSGPGDQTPAQVALFTNADDLDFSDAVEKVPAQKFDVATGREVGEYALKPAKFPNVSSVTLFFPASQGAETTRIYYIGFLGQWSERKQEPVITVYESRANLADHEKIQGTEGNFSMPSQ</sequence>
<keyword evidence="1" id="KW-0732">Signal</keyword>
<dbReference type="InterPro" id="IPR037047">
    <property type="entry name" value="PITH_dom_sf"/>
</dbReference>
<dbReference type="InterPro" id="IPR017853">
    <property type="entry name" value="GH"/>
</dbReference>
<feature type="signal peptide" evidence="1">
    <location>
        <begin position="1"/>
        <end position="25"/>
    </location>
</feature>
<protein>
    <submittedName>
        <fullName evidence="3">PITH domain-containing protein</fullName>
    </submittedName>
</protein>
<feature type="domain" description="PITH" evidence="2">
    <location>
        <begin position="511"/>
        <end position="681"/>
    </location>
</feature>
<name>A0AAD4M1W0_9AGAM</name>
<dbReference type="InterPro" id="IPR008979">
    <property type="entry name" value="Galactose-bd-like_sf"/>
</dbReference>
<dbReference type="SUPFAM" id="SSF49785">
    <property type="entry name" value="Galactose-binding domain-like"/>
    <property type="match status" value="1"/>
</dbReference>
<dbReference type="Pfam" id="PF06201">
    <property type="entry name" value="PITH"/>
    <property type="match status" value="1"/>
</dbReference>
<dbReference type="GO" id="GO:0005737">
    <property type="term" value="C:cytoplasm"/>
    <property type="evidence" value="ECO:0007669"/>
    <property type="project" value="UniProtKB-ARBA"/>
</dbReference>
<evidence type="ECO:0000313" key="3">
    <source>
        <dbReference type="EMBL" id="KAI0297300.1"/>
    </source>
</evidence>
<dbReference type="PANTHER" id="PTHR36183">
    <property type="entry name" value="BETA-GLUCURONIDASE"/>
    <property type="match status" value="1"/>
</dbReference>
<evidence type="ECO:0000313" key="4">
    <source>
        <dbReference type="Proteomes" id="UP001203297"/>
    </source>
</evidence>
<evidence type="ECO:0000256" key="1">
    <source>
        <dbReference type="SAM" id="SignalP"/>
    </source>
</evidence>
<dbReference type="EMBL" id="WTXG01000039">
    <property type="protein sequence ID" value="KAI0297300.1"/>
    <property type="molecule type" value="Genomic_DNA"/>
</dbReference>
<dbReference type="InterPro" id="IPR052974">
    <property type="entry name" value="GH79_Enzymes"/>
</dbReference>
<organism evidence="3 4">
    <name type="scientific">Multifurca ochricompacta</name>
    <dbReference type="NCBI Taxonomy" id="376703"/>
    <lineage>
        <taxon>Eukaryota</taxon>
        <taxon>Fungi</taxon>
        <taxon>Dikarya</taxon>
        <taxon>Basidiomycota</taxon>
        <taxon>Agaricomycotina</taxon>
        <taxon>Agaricomycetes</taxon>
        <taxon>Russulales</taxon>
        <taxon>Russulaceae</taxon>
        <taxon>Multifurca</taxon>
    </lineage>
</organism>
<keyword evidence="4" id="KW-1185">Reference proteome</keyword>
<dbReference type="AlphaFoldDB" id="A0AAD4M1W0"/>
<reference evidence="3" key="1">
    <citation type="journal article" date="2022" name="New Phytol.">
        <title>Evolutionary transition to the ectomycorrhizal habit in the genomes of a hyperdiverse lineage of mushroom-forming fungi.</title>
        <authorList>
            <person name="Looney B."/>
            <person name="Miyauchi S."/>
            <person name="Morin E."/>
            <person name="Drula E."/>
            <person name="Courty P.E."/>
            <person name="Kohler A."/>
            <person name="Kuo A."/>
            <person name="LaButti K."/>
            <person name="Pangilinan J."/>
            <person name="Lipzen A."/>
            <person name="Riley R."/>
            <person name="Andreopoulos W."/>
            <person name="He G."/>
            <person name="Johnson J."/>
            <person name="Nolan M."/>
            <person name="Tritt A."/>
            <person name="Barry K.W."/>
            <person name="Grigoriev I.V."/>
            <person name="Nagy L.G."/>
            <person name="Hibbett D."/>
            <person name="Henrissat B."/>
            <person name="Matheny P.B."/>
            <person name="Labbe J."/>
            <person name="Martin F.M."/>
        </authorList>
    </citation>
    <scope>NUCLEOTIDE SEQUENCE</scope>
    <source>
        <strain evidence="3">BPL690</strain>
    </source>
</reference>
<dbReference type="SUPFAM" id="SSF51445">
    <property type="entry name" value="(Trans)glycosidases"/>
    <property type="match status" value="1"/>
</dbReference>
<dbReference type="InterPro" id="IPR031728">
    <property type="entry name" value="GlcAase_C"/>
</dbReference>
<dbReference type="PROSITE" id="PS51532">
    <property type="entry name" value="PITH"/>
    <property type="match status" value="1"/>
</dbReference>
<evidence type="ECO:0000259" key="2">
    <source>
        <dbReference type="PROSITE" id="PS51532"/>
    </source>
</evidence>
<feature type="chain" id="PRO_5042002792" evidence="1">
    <location>
        <begin position="26"/>
        <end position="701"/>
    </location>
</feature>
<dbReference type="Proteomes" id="UP001203297">
    <property type="component" value="Unassembled WGS sequence"/>
</dbReference>
<dbReference type="Gene3D" id="2.60.120.470">
    <property type="entry name" value="PITH domain"/>
    <property type="match status" value="1"/>
</dbReference>
<dbReference type="PANTHER" id="PTHR36183:SF2">
    <property type="entry name" value="BETA-GLUCURONIDASE C-TERMINAL DOMAIN-CONTAINING PROTEIN"/>
    <property type="match status" value="1"/>
</dbReference>
<dbReference type="Gene3D" id="3.20.20.80">
    <property type="entry name" value="Glycosidases"/>
    <property type="match status" value="1"/>
</dbReference>